<dbReference type="Proteomes" id="UP000230768">
    <property type="component" value="Unassembled WGS sequence"/>
</dbReference>
<dbReference type="InterPro" id="IPR009061">
    <property type="entry name" value="DNA-bd_dom_put_sf"/>
</dbReference>
<proteinExistence type="predicted"/>
<dbReference type="EMBL" id="PEKP01000033">
    <property type="protein sequence ID" value="PIK25498.1"/>
    <property type="molecule type" value="Genomic_DNA"/>
</dbReference>
<dbReference type="GO" id="GO:0003677">
    <property type="term" value="F:DNA binding"/>
    <property type="evidence" value="ECO:0007669"/>
    <property type="project" value="UniProtKB-KW"/>
</dbReference>
<gene>
    <name evidence="5" type="ORF">CTV99_17455</name>
</gene>
<reference evidence="5 6" key="1">
    <citation type="submission" date="2017-11" db="EMBL/GenBank/DDBJ databases">
        <title>Draft genome sequence of Bacillus pumilus 51_5il from lake Gorkoye (Russia: Novosibirsk region).</title>
        <authorList>
            <person name="Shipova A.A."/>
            <person name="Rozanov A.S."/>
            <person name="Bryanskaya A.V."/>
            <person name="Peltek S.E."/>
        </authorList>
    </citation>
    <scope>NUCLEOTIDE SEQUENCE [LARGE SCALE GENOMIC DNA]</scope>
    <source>
        <strain evidence="5 6">51_5il</strain>
    </source>
</reference>
<evidence type="ECO:0000256" key="1">
    <source>
        <dbReference type="ARBA" id="ARBA00023015"/>
    </source>
</evidence>
<dbReference type="PROSITE" id="PS50937">
    <property type="entry name" value="HTH_MERR_2"/>
    <property type="match status" value="1"/>
</dbReference>
<evidence type="ECO:0000256" key="2">
    <source>
        <dbReference type="ARBA" id="ARBA00023125"/>
    </source>
</evidence>
<dbReference type="AlphaFoldDB" id="A0A2G8IPQ7"/>
<evidence type="ECO:0000313" key="6">
    <source>
        <dbReference type="Proteomes" id="UP000230768"/>
    </source>
</evidence>
<dbReference type="Gene3D" id="1.10.1660.10">
    <property type="match status" value="1"/>
</dbReference>
<sequence length="273" mass="31761">MIDCVVTTWFRMCTQGGNLVTYVTSGEVCKLLNITKYTLRHYIEQDLVRPAKVAQNGYQLFNEKEIYTLYQILFLKKAGFSLKDISETFSNEQSITLSYQEMLGQVEKQIQELSEVKQRLEHMLSIQNSLHLNKTTIQDRPIRYLKQIPHHLLKGETELDFKQIVHQKELDLSLFEERYYVINLQDDTTISYYVSNEHDYDVRLDAGSYAVKSFLAGDEEKVIEEIEAFLHEVPFTQESAQPSSIILYENVPVSVTYQNSMVYTVEQGAGNRR</sequence>
<dbReference type="SUPFAM" id="SSF46955">
    <property type="entry name" value="Putative DNA-binding domain"/>
    <property type="match status" value="1"/>
</dbReference>
<organism evidence="5 6">
    <name type="scientific">Bacillus pumilus</name>
    <name type="common">Bacillus mesentericus</name>
    <dbReference type="NCBI Taxonomy" id="1408"/>
    <lineage>
        <taxon>Bacteria</taxon>
        <taxon>Bacillati</taxon>
        <taxon>Bacillota</taxon>
        <taxon>Bacilli</taxon>
        <taxon>Bacillales</taxon>
        <taxon>Bacillaceae</taxon>
        <taxon>Bacillus</taxon>
    </lineage>
</organism>
<feature type="domain" description="HTH merR-type" evidence="4">
    <location>
        <begin position="26"/>
        <end position="91"/>
    </location>
</feature>
<dbReference type="PANTHER" id="PTHR30204:SF94">
    <property type="entry name" value="HEAVY METAL-DEPENDENT TRANSCRIPTIONAL REGULATOR HI_0293-RELATED"/>
    <property type="match status" value="1"/>
</dbReference>
<accession>A0A2G8IPQ7</accession>
<evidence type="ECO:0000259" key="4">
    <source>
        <dbReference type="PROSITE" id="PS50937"/>
    </source>
</evidence>
<keyword evidence="3" id="KW-0804">Transcription</keyword>
<keyword evidence="2" id="KW-0238">DNA-binding</keyword>
<dbReference type="InterPro" id="IPR047057">
    <property type="entry name" value="MerR_fam"/>
</dbReference>
<dbReference type="Pfam" id="PF13411">
    <property type="entry name" value="MerR_1"/>
    <property type="match status" value="1"/>
</dbReference>
<dbReference type="PANTHER" id="PTHR30204">
    <property type="entry name" value="REDOX-CYCLING DRUG-SENSING TRANSCRIPTIONAL ACTIVATOR SOXR"/>
    <property type="match status" value="1"/>
</dbReference>
<dbReference type="SMART" id="SM00422">
    <property type="entry name" value="HTH_MERR"/>
    <property type="match status" value="1"/>
</dbReference>
<name>A0A2G8IPQ7_BACPU</name>
<evidence type="ECO:0000256" key="3">
    <source>
        <dbReference type="ARBA" id="ARBA00023163"/>
    </source>
</evidence>
<dbReference type="InterPro" id="IPR000551">
    <property type="entry name" value="MerR-type_HTH_dom"/>
</dbReference>
<keyword evidence="1" id="KW-0805">Transcription regulation</keyword>
<evidence type="ECO:0000313" key="5">
    <source>
        <dbReference type="EMBL" id="PIK25498.1"/>
    </source>
</evidence>
<dbReference type="GO" id="GO:0003700">
    <property type="term" value="F:DNA-binding transcription factor activity"/>
    <property type="evidence" value="ECO:0007669"/>
    <property type="project" value="InterPro"/>
</dbReference>
<protein>
    <recommendedName>
        <fullName evidence="4">HTH merR-type domain-containing protein</fullName>
    </recommendedName>
</protein>
<comment type="caution">
    <text evidence="5">The sequence shown here is derived from an EMBL/GenBank/DDBJ whole genome shotgun (WGS) entry which is preliminary data.</text>
</comment>